<dbReference type="Pfam" id="PF05721">
    <property type="entry name" value="PhyH"/>
    <property type="match status" value="1"/>
</dbReference>
<evidence type="ECO:0000313" key="3">
    <source>
        <dbReference type="Proteomes" id="UP000198551"/>
    </source>
</evidence>
<dbReference type="PANTHER" id="PTHR20883:SF48">
    <property type="entry name" value="ECTOINE DIOXYGENASE"/>
    <property type="match status" value="1"/>
</dbReference>
<accession>A0A1C4VHX4</accession>
<dbReference type="Proteomes" id="UP000198551">
    <property type="component" value="Unassembled WGS sequence"/>
</dbReference>
<dbReference type="PANTHER" id="PTHR20883">
    <property type="entry name" value="PHYTANOYL-COA DIOXYGENASE DOMAIN CONTAINING 1"/>
    <property type="match status" value="1"/>
</dbReference>
<dbReference type="NCBIfam" id="TIGR01762">
    <property type="entry name" value="chlorin-enz"/>
    <property type="match status" value="1"/>
</dbReference>
<protein>
    <submittedName>
        <fullName evidence="2">Non-haem Fe2+, alpha-ketoglutarate-dependent halogenase</fullName>
    </submittedName>
</protein>
<dbReference type="GO" id="GO:0005506">
    <property type="term" value="F:iron ion binding"/>
    <property type="evidence" value="ECO:0007669"/>
    <property type="project" value="UniProtKB-ARBA"/>
</dbReference>
<gene>
    <name evidence="2" type="ORF">GA0070215_103174</name>
</gene>
<evidence type="ECO:0000313" key="2">
    <source>
        <dbReference type="EMBL" id="SCE83431.1"/>
    </source>
</evidence>
<evidence type="ECO:0000256" key="1">
    <source>
        <dbReference type="SAM" id="MobiDB-lite"/>
    </source>
</evidence>
<dbReference type="InterPro" id="IPR008775">
    <property type="entry name" value="Phytyl_CoA_dOase-like"/>
</dbReference>
<feature type="region of interest" description="Disordered" evidence="1">
    <location>
        <begin position="293"/>
        <end position="321"/>
    </location>
</feature>
<proteinExistence type="predicted"/>
<dbReference type="EMBL" id="FMCV01000003">
    <property type="protein sequence ID" value="SCE83431.1"/>
    <property type="molecule type" value="Genomic_DNA"/>
</dbReference>
<sequence length="321" mass="36780">MEDDYTLTDEELADFHRNGYFGPFPVYEVEEMQRRWRRERLRLLDRSHAVYQDEAALSGNTNISNYDRHLDNEFLADHICHPRIVDRVVSVLGPDVQCWRSEFFPKYPGDEGTDWHQADTFANASGKPQILWPGDAKDFGGTITVWTAFTEANEETGCLQFIPGTHRTMFYDETKKMHYDPTSINSTDKDGVRRGFFGYDYRELQIDPDWKPDESKAVSMVMRPGEAIMFWSTLMHASLPHAGRTEEMRLGFAGRYVPVSVDVYPDTDVIEEYGGAVSLDRWGSVLVAGHNGNPHNRMATGTTRGHRFTRRDRPGTRVSPA</sequence>
<dbReference type="GO" id="GO:0016706">
    <property type="term" value="F:2-oxoglutarate-dependent dioxygenase activity"/>
    <property type="evidence" value="ECO:0007669"/>
    <property type="project" value="UniProtKB-ARBA"/>
</dbReference>
<dbReference type="RefSeq" id="WP_018783910.1">
    <property type="nucleotide sequence ID" value="NZ_FMCV01000003.1"/>
</dbReference>
<dbReference type="Gene3D" id="2.60.120.620">
    <property type="entry name" value="q2cbj1_9rhob like domain"/>
    <property type="match status" value="1"/>
</dbReference>
<dbReference type="AlphaFoldDB" id="A0A1C4VHX4"/>
<dbReference type="SUPFAM" id="SSF51197">
    <property type="entry name" value="Clavaminate synthase-like"/>
    <property type="match status" value="1"/>
</dbReference>
<name>A0A1C4VHX4_9ACTN</name>
<keyword evidence="3" id="KW-1185">Reference proteome</keyword>
<organism evidence="2 3">
    <name type="scientific">Micromonospora marina</name>
    <dbReference type="NCBI Taxonomy" id="307120"/>
    <lineage>
        <taxon>Bacteria</taxon>
        <taxon>Bacillati</taxon>
        <taxon>Actinomycetota</taxon>
        <taxon>Actinomycetes</taxon>
        <taxon>Micromonosporales</taxon>
        <taxon>Micromonosporaceae</taxon>
        <taxon>Micromonospora</taxon>
    </lineage>
</organism>
<dbReference type="InterPro" id="IPR010092">
    <property type="entry name" value="Chlorin_enz"/>
</dbReference>
<reference evidence="3" key="1">
    <citation type="submission" date="2016-06" db="EMBL/GenBank/DDBJ databases">
        <authorList>
            <person name="Varghese N."/>
        </authorList>
    </citation>
    <scope>NUCLEOTIDE SEQUENCE [LARGE SCALE GENOMIC DNA]</scope>
    <source>
        <strain evidence="3">DSM 45555</strain>
    </source>
</reference>